<accession>A0ABQ8PKU4</accession>
<evidence type="ECO:0000313" key="2">
    <source>
        <dbReference type="EMBL" id="KAJ1991287.1"/>
    </source>
</evidence>
<reference evidence="2" key="1">
    <citation type="submission" date="2022-07" db="EMBL/GenBank/DDBJ databases">
        <title>Phylogenomic reconstructions and comparative analyses of Kickxellomycotina fungi.</title>
        <authorList>
            <person name="Reynolds N.K."/>
            <person name="Stajich J.E."/>
            <person name="Barry K."/>
            <person name="Grigoriev I.V."/>
            <person name="Crous P."/>
            <person name="Smith M.E."/>
        </authorList>
    </citation>
    <scope>NUCLEOTIDE SEQUENCE</scope>
    <source>
        <strain evidence="2">BCRC 34882</strain>
    </source>
</reference>
<evidence type="ECO:0000313" key="3">
    <source>
        <dbReference type="Proteomes" id="UP001151295"/>
    </source>
</evidence>
<feature type="region of interest" description="Disordered" evidence="1">
    <location>
        <begin position="301"/>
        <end position="392"/>
    </location>
</feature>
<evidence type="ECO:0000256" key="1">
    <source>
        <dbReference type="SAM" id="MobiDB-lite"/>
    </source>
</evidence>
<organism evidence="2 3">
    <name type="scientific">Coemansia umbellata</name>
    <dbReference type="NCBI Taxonomy" id="1424467"/>
    <lineage>
        <taxon>Eukaryota</taxon>
        <taxon>Fungi</taxon>
        <taxon>Fungi incertae sedis</taxon>
        <taxon>Zoopagomycota</taxon>
        <taxon>Kickxellomycotina</taxon>
        <taxon>Kickxellomycetes</taxon>
        <taxon>Kickxellales</taxon>
        <taxon>Kickxellaceae</taxon>
        <taxon>Coemansia</taxon>
    </lineage>
</organism>
<protein>
    <submittedName>
        <fullName evidence="2">Uncharacterized protein</fullName>
    </submittedName>
</protein>
<keyword evidence="3" id="KW-1185">Reference proteome</keyword>
<feature type="compositionally biased region" description="Acidic residues" evidence="1">
    <location>
        <begin position="383"/>
        <end position="392"/>
    </location>
</feature>
<feature type="region of interest" description="Disordered" evidence="1">
    <location>
        <begin position="257"/>
        <end position="285"/>
    </location>
</feature>
<dbReference type="Proteomes" id="UP001151295">
    <property type="component" value="Unassembled WGS sequence"/>
</dbReference>
<sequence>MSDPLPQQSQPQSLGRIVGSLFGSRRIVPAPREHQQQQTLLPPQEFDSVDSIDSVPELLKPSVQRYSAKWTATKQRHYMSIQNAKLIDAQLGRLCESLYLHAETGRILATELSLIQQTKQNLAALQTQAEELKPVFAALEHLYASLADTDTTQLDDLVQQESRYRQSRHQHYLELQQAMDSQYEELQRNSMSARVANAERSFQRDLELYRQQQQQQNQQPDHLAFSLTQQGKYKLSKSNRGIADVVLSATDWGASGHHEDDFFSDEDDGAKSQQHQQPRQRQSLNHDSAAIVAKDVEAAKKPVGAGAGDNSSIKRSESSTGNNDVFCSAKPKATVSISWSSPRPLPRPQQQSSSAQQQPQQTFSETSQLSRKAIEPKNTNASEEGDSDDDDLAAAEAVVVVLQDEDYLA</sequence>
<feature type="compositionally biased region" description="Low complexity" evidence="1">
    <location>
        <begin position="336"/>
        <end position="368"/>
    </location>
</feature>
<proteinExistence type="predicted"/>
<name>A0ABQ8PKU4_9FUNG</name>
<comment type="caution">
    <text evidence="2">The sequence shown here is derived from an EMBL/GenBank/DDBJ whole genome shotgun (WGS) entry which is preliminary data.</text>
</comment>
<dbReference type="EMBL" id="JANBQD010000039">
    <property type="protein sequence ID" value="KAJ1991287.1"/>
    <property type="molecule type" value="Genomic_DNA"/>
</dbReference>
<feature type="compositionally biased region" description="Low complexity" evidence="1">
    <location>
        <begin position="273"/>
        <end position="282"/>
    </location>
</feature>
<gene>
    <name evidence="2" type="ORF">EDC05_003506</name>
</gene>